<dbReference type="EMBL" id="FRDJ01000022">
    <property type="protein sequence ID" value="SHN70571.1"/>
    <property type="molecule type" value="Genomic_DNA"/>
</dbReference>
<dbReference type="OrthoDB" id="9808289at2"/>
<keyword evidence="9 15" id="KW-1133">Transmembrane helix</keyword>
<evidence type="ECO:0000256" key="6">
    <source>
        <dbReference type="ARBA" id="ARBA00022519"/>
    </source>
</evidence>
<evidence type="ECO:0000256" key="10">
    <source>
        <dbReference type="ARBA" id="ARBA00023136"/>
    </source>
</evidence>
<evidence type="ECO:0000313" key="16">
    <source>
        <dbReference type="EMBL" id="SHN70571.1"/>
    </source>
</evidence>
<dbReference type="InterPro" id="IPR003824">
    <property type="entry name" value="UppP"/>
</dbReference>
<evidence type="ECO:0000256" key="11">
    <source>
        <dbReference type="ARBA" id="ARBA00023251"/>
    </source>
</evidence>
<dbReference type="GO" id="GO:0008360">
    <property type="term" value="P:regulation of cell shape"/>
    <property type="evidence" value="ECO:0007669"/>
    <property type="project" value="UniProtKB-KW"/>
</dbReference>
<evidence type="ECO:0000256" key="9">
    <source>
        <dbReference type="ARBA" id="ARBA00022989"/>
    </source>
</evidence>
<keyword evidence="5 15" id="KW-1003">Cell membrane</keyword>
<feature type="transmembrane region" description="Helical" evidence="15">
    <location>
        <begin position="174"/>
        <end position="192"/>
    </location>
</feature>
<name>A0A1M7TIQ2_FERGO</name>
<keyword evidence="6" id="KW-0997">Cell inner membrane</keyword>
<dbReference type="GO" id="GO:0071555">
    <property type="term" value="P:cell wall organization"/>
    <property type="evidence" value="ECO:0007669"/>
    <property type="project" value="UniProtKB-KW"/>
</dbReference>
<evidence type="ECO:0000256" key="4">
    <source>
        <dbReference type="ARBA" id="ARBA00021581"/>
    </source>
</evidence>
<keyword evidence="10 15" id="KW-0472">Membrane</keyword>
<dbReference type="RefSeq" id="WP_072761161.1">
    <property type="nucleotide sequence ID" value="NZ_FRDJ01000022.1"/>
</dbReference>
<dbReference type="GO" id="GO:0046677">
    <property type="term" value="P:response to antibiotic"/>
    <property type="evidence" value="ECO:0007669"/>
    <property type="project" value="UniProtKB-UniRule"/>
</dbReference>
<dbReference type="GO" id="GO:0005886">
    <property type="term" value="C:plasma membrane"/>
    <property type="evidence" value="ECO:0007669"/>
    <property type="project" value="UniProtKB-SubCell"/>
</dbReference>
<evidence type="ECO:0000256" key="8">
    <source>
        <dbReference type="ARBA" id="ARBA00022801"/>
    </source>
</evidence>
<dbReference type="STRING" id="1121883.SAMN02745226_02049"/>
<dbReference type="Proteomes" id="UP000184207">
    <property type="component" value="Unassembled WGS sequence"/>
</dbReference>
<evidence type="ECO:0000313" key="17">
    <source>
        <dbReference type="Proteomes" id="UP000184207"/>
    </source>
</evidence>
<keyword evidence="7 15" id="KW-0812">Transmembrane</keyword>
<dbReference type="EC" id="3.6.1.27" evidence="3 15"/>
<reference evidence="17" key="1">
    <citation type="submission" date="2016-12" db="EMBL/GenBank/DDBJ databases">
        <authorList>
            <person name="Varghese N."/>
            <person name="Submissions S."/>
        </authorList>
    </citation>
    <scope>NUCLEOTIDE SEQUENCE [LARGE SCALE GENOMIC DNA]</scope>
    <source>
        <strain evidence="17">DSM 13020</strain>
    </source>
</reference>
<gene>
    <name evidence="15" type="primary">uppP</name>
    <name evidence="16" type="ORF">SAMN02745226_02049</name>
</gene>
<protein>
    <recommendedName>
        <fullName evidence="4 15">Undecaprenyl-diphosphatase</fullName>
        <ecNumber evidence="3 15">3.6.1.27</ecNumber>
    </recommendedName>
    <alternativeName>
        <fullName evidence="13 15">Bacitracin resistance protein</fullName>
    </alternativeName>
    <alternativeName>
        <fullName evidence="12 15">Undecaprenyl pyrophosphate phosphatase</fullName>
    </alternativeName>
</protein>
<dbReference type="AlphaFoldDB" id="A0A1M7TIQ2"/>
<keyword evidence="15" id="KW-0961">Cell wall biogenesis/degradation</keyword>
<keyword evidence="8 15" id="KW-0378">Hydrolase</keyword>
<keyword evidence="15" id="KW-0573">Peptidoglycan synthesis</keyword>
<evidence type="ECO:0000256" key="1">
    <source>
        <dbReference type="ARBA" id="ARBA00004651"/>
    </source>
</evidence>
<feature type="transmembrane region" description="Helical" evidence="15">
    <location>
        <begin position="101"/>
        <end position="121"/>
    </location>
</feature>
<accession>A0A1M7TIQ2</accession>
<proteinExistence type="inferred from homology"/>
<comment type="function">
    <text evidence="15">Catalyzes the dephosphorylation of undecaprenyl diphosphate (UPP). Confers resistance to bacitracin.</text>
</comment>
<evidence type="ECO:0000256" key="2">
    <source>
        <dbReference type="ARBA" id="ARBA00010621"/>
    </source>
</evidence>
<feature type="transmembrane region" description="Helical" evidence="15">
    <location>
        <begin position="76"/>
        <end position="94"/>
    </location>
</feature>
<evidence type="ECO:0000256" key="13">
    <source>
        <dbReference type="ARBA" id="ARBA00032932"/>
    </source>
</evidence>
<dbReference type="GO" id="GO:0050380">
    <property type="term" value="F:undecaprenyl-diphosphatase activity"/>
    <property type="evidence" value="ECO:0007669"/>
    <property type="project" value="UniProtKB-UniRule"/>
</dbReference>
<keyword evidence="15" id="KW-0133">Cell shape</keyword>
<feature type="transmembrane region" description="Helical" evidence="15">
    <location>
        <begin position="141"/>
        <end position="167"/>
    </location>
</feature>
<evidence type="ECO:0000256" key="14">
    <source>
        <dbReference type="ARBA" id="ARBA00047594"/>
    </source>
</evidence>
<dbReference type="HAMAP" id="MF_01006">
    <property type="entry name" value="Undec_diphosphatase"/>
    <property type="match status" value="1"/>
</dbReference>
<keyword evidence="17" id="KW-1185">Reference proteome</keyword>
<keyword evidence="11 15" id="KW-0046">Antibiotic resistance</keyword>
<dbReference type="PANTHER" id="PTHR30622:SF4">
    <property type="entry name" value="UNDECAPRENYL-DIPHOSPHATASE"/>
    <property type="match status" value="1"/>
</dbReference>
<evidence type="ECO:0000256" key="12">
    <source>
        <dbReference type="ARBA" id="ARBA00032707"/>
    </source>
</evidence>
<feature type="transmembrane region" description="Helical" evidence="15">
    <location>
        <begin position="37"/>
        <end position="56"/>
    </location>
</feature>
<feature type="transmembrane region" description="Helical" evidence="15">
    <location>
        <begin position="198"/>
        <end position="221"/>
    </location>
</feature>
<organism evidence="16 17">
    <name type="scientific">Fervidobacterium gondwanense DSM 13020</name>
    <dbReference type="NCBI Taxonomy" id="1121883"/>
    <lineage>
        <taxon>Bacteria</taxon>
        <taxon>Thermotogati</taxon>
        <taxon>Thermotogota</taxon>
        <taxon>Thermotogae</taxon>
        <taxon>Thermotogales</taxon>
        <taxon>Fervidobacteriaceae</taxon>
        <taxon>Fervidobacterium</taxon>
    </lineage>
</organism>
<comment type="catalytic activity">
    <reaction evidence="14 15">
        <text>di-trans,octa-cis-undecaprenyl diphosphate + H2O = di-trans,octa-cis-undecaprenyl phosphate + phosphate + H(+)</text>
        <dbReference type="Rhea" id="RHEA:28094"/>
        <dbReference type="ChEBI" id="CHEBI:15377"/>
        <dbReference type="ChEBI" id="CHEBI:15378"/>
        <dbReference type="ChEBI" id="CHEBI:43474"/>
        <dbReference type="ChEBI" id="CHEBI:58405"/>
        <dbReference type="ChEBI" id="CHEBI:60392"/>
        <dbReference type="EC" id="3.6.1.27"/>
    </reaction>
</comment>
<evidence type="ECO:0000256" key="7">
    <source>
        <dbReference type="ARBA" id="ARBA00022692"/>
    </source>
</evidence>
<dbReference type="Pfam" id="PF02673">
    <property type="entry name" value="BacA"/>
    <property type="match status" value="1"/>
</dbReference>
<evidence type="ECO:0000256" key="3">
    <source>
        <dbReference type="ARBA" id="ARBA00012374"/>
    </source>
</evidence>
<dbReference type="GO" id="GO:0009252">
    <property type="term" value="P:peptidoglycan biosynthetic process"/>
    <property type="evidence" value="ECO:0007669"/>
    <property type="project" value="UniProtKB-KW"/>
</dbReference>
<dbReference type="PANTHER" id="PTHR30622">
    <property type="entry name" value="UNDECAPRENYL-DIPHOSPHATASE"/>
    <property type="match status" value="1"/>
</dbReference>
<sequence length="248" mass="27216">MKDFFLGVVQGLTEFLPVSSSGHLGLFSKLFGLQSNLSLFAFLHLATFLVVLIFLWKDVWSILYGMFKLDKEIWNLVFKLIVATIPAGLVGLFFEKKIENIFSSQWVIGIFFLITAAFLWFSDAASGRKSLNELSFLDALLIGLFQAVAVLPGISRSGITLVGALLVGLNRADAFKFSFLLSLPITLAAGLFELKDVVLNAATFSGFGGAFVAGIVALLVVKQLTISAHLRYFSIYLILPAILSFFIR</sequence>
<comment type="similarity">
    <text evidence="2 15">Belongs to the UppP family.</text>
</comment>
<feature type="transmembrane region" description="Helical" evidence="15">
    <location>
        <begin position="228"/>
        <end position="247"/>
    </location>
</feature>
<evidence type="ECO:0000256" key="15">
    <source>
        <dbReference type="HAMAP-Rule" id="MF_01006"/>
    </source>
</evidence>
<comment type="miscellaneous">
    <text evidence="15">Bacitracin is thought to be involved in the inhibition of peptidoglycan synthesis by sequestering undecaprenyl diphosphate, thereby reducing the pool of lipid carrier available.</text>
</comment>
<comment type="subcellular location">
    <subcellularLocation>
        <location evidence="1 15">Cell membrane</location>
        <topology evidence="1 15">Multi-pass membrane protein</topology>
    </subcellularLocation>
</comment>
<evidence type="ECO:0000256" key="5">
    <source>
        <dbReference type="ARBA" id="ARBA00022475"/>
    </source>
</evidence>